<sequence length="103" mass="11178">MLTAILVFFALIATVAASMIRRWPSLIVATVCLVAIVLATCAPADMGGWLQQVWLGAFALTLLGCAASWIGRKLVAQENDWGYHFRLGVILAPIVWIGVISFF</sequence>
<feature type="transmembrane region" description="Helical" evidence="1">
    <location>
        <begin position="27"/>
        <end position="46"/>
    </location>
</feature>
<dbReference type="Proteomes" id="UP001139103">
    <property type="component" value="Unassembled WGS sequence"/>
</dbReference>
<dbReference type="EMBL" id="JAJKFT010000010">
    <property type="protein sequence ID" value="MCC9631512.1"/>
    <property type="molecule type" value="Genomic_DNA"/>
</dbReference>
<reference evidence="2" key="1">
    <citation type="submission" date="2021-11" db="EMBL/GenBank/DDBJ databases">
        <title>Genome sequence.</title>
        <authorList>
            <person name="Sun Q."/>
        </authorList>
    </citation>
    <scope>NUCLEOTIDE SEQUENCE</scope>
    <source>
        <strain evidence="2">JC732</strain>
    </source>
</reference>
<dbReference type="AlphaFoldDB" id="A0A9X1SIP9"/>
<evidence type="ECO:0000256" key="1">
    <source>
        <dbReference type="SAM" id="Phobius"/>
    </source>
</evidence>
<keyword evidence="1" id="KW-0812">Transmembrane</keyword>
<protein>
    <submittedName>
        <fullName evidence="2">Uncharacterized protein</fullName>
    </submittedName>
</protein>
<keyword evidence="1" id="KW-1133">Transmembrane helix</keyword>
<dbReference type="RefSeq" id="WP_230223608.1">
    <property type="nucleotide sequence ID" value="NZ_JAJKFT010000010.1"/>
</dbReference>
<proteinExistence type="predicted"/>
<keyword evidence="3" id="KW-1185">Reference proteome</keyword>
<accession>A0A9X1SIP9</accession>
<name>A0A9X1SIP9_9BACT</name>
<evidence type="ECO:0000313" key="3">
    <source>
        <dbReference type="Proteomes" id="UP001139103"/>
    </source>
</evidence>
<comment type="caution">
    <text evidence="2">The sequence shown here is derived from an EMBL/GenBank/DDBJ whole genome shotgun (WGS) entry which is preliminary data.</text>
</comment>
<feature type="transmembrane region" description="Helical" evidence="1">
    <location>
        <begin position="53"/>
        <end position="71"/>
    </location>
</feature>
<evidence type="ECO:0000313" key="2">
    <source>
        <dbReference type="EMBL" id="MCC9631512.1"/>
    </source>
</evidence>
<gene>
    <name evidence="2" type="ORF">LOC68_24210</name>
</gene>
<organism evidence="2 3">
    <name type="scientific">Blastopirellula sediminis</name>
    <dbReference type="NCBI Taxonomy" id="2894196"/>
    <lineage>
        <taxon>Bacteria</taxon>
        <taxon>Pseudomonadati</taxon>
        <taxon>Planctomycetota</taxon>
        <taxon>Planctomycetia</taxon>
        <taxon>Pirellulales</taxon>
        <taxon>Pirellulaceae</taxon>
        <taxon>Blastopirellula</taxon>
    </lineage>
</organism>
<keyword evidence="1" id="KW-0472">Membrane</keyword>
<feature type="transmembrane region" description="Helical" evidence="1">
    <location>
        <begin position="83"/>
        <end position="102"/>
    </location>
</feature>